<organism evidence="5 6">
    <name type="scientific">Actinomadura livida</name>
    <dbReference type="NCBI Taxonomy" id="79909"/>
    <lineage>
        <taxon>Bacteria</taxon>
        <taxon>Bacillati</taxon>
        <taxon>Actinomycetota</taxon>
        <taxon>Actinomycetes</taxon>
        <taxon>Streptosporangiales</taxon>
        <taxon>Thermomonosporaceae</taxon>
        <taxon>Actinomadura</taxon>
    </lineage>
</organism>
<reference evidence="4 7" key="1">
    <citation type="journal article" date="2019" name="Int. J. Syst. Evol. Microbiol.">
        <title>The Global Catalogue of Microorganisms (GCM) 10K type strain sequencing project: providing services to taxonomists for standard genome sequencing and annotation.</title>
        <authorList>
            <consortium name="The Broad Institute Genomics Platform"/>
            <consortium name="The Broad Institute Genome Sequencing Center for Infectious Disease"/>
            <person name="Wu L."/>
            <person name="Ma J."/>
        </authorList>
    </citation>
    <scope>NUCLEOTIDE SEQUENCE [LARGE SCALE GENOMIC DNA]</scope>
    <source>
        <strain evidence="4 7">JCM 10667</strain>
    </source>
</reference>
<dbReference type="GO" id="GO:0003700">
    <property type="term" value="F:DNA-binding transcription factor activity"/>
    <property type="evidence" value="ECO:0007669"/>
    <property type="project" value="TreeGrafter"/>
</dbReference>
<accession>A0A7W7MX99</accession>
<dbReference type="Proteomes" id="UP000549343">
    <property type="component" value="Unassembled WGS sequence"/>
</dbReference>
<dbReference type="SUPFAM" id="SSF46689">
    <property type="entry name" value="Homeodomain-like"/>
    <property type="match status" value="1"/>
</dbReference>
<feature type="domain" description="HTH tetR-type" evidence="3">
    <location>
        <begin position="14"/>
        <end position="74"/>
    </location>
</feature>
<dbReference type="RefSeq" id="WP_184881777.1">
    <property type="nucleotide sequence ID" value="NZ_BAAAHD010000023.1"/>
</dbReference>
<dbReference type="GO" id="GO:0000976">
    <property type="term" value="F:transcription cis-regulatory region binding"/>
    <property type="evidence" value="ECO:0007669"/>
    <property type="project" value="TreeGrafter"/>
</dbReference>
<dbReference type="EMBL" id="JACHMV010000001">
    <property type="protein sequence ID" value="MBB4773585.1"/>
    <property type="molecule type" value="Genomic_DNA"/>
</dbReference>
<keyword evidence="1 2" id="KW-0238">DNA-binding</keyword>
<dbReference type="AlphaFoldDB" id="A0A7W7MX99"/>
<dbReference type="PANTHER" id="PTHR30055:SF226">
    <property type="entry name" value="HTH-TYPE TRANSCRIPTIONAL REGULATOR PKSA"/>
    <property type="match status" value="1"/>
</dbReference>
<dbReference type="InterPro" id="IPR001647">
    <property type="entry name" value="HTH_TetR"/>
</dbReference>
<evidence type="ECO:0000313" key="7">
    <source>
        <dbReference type="Proteomes" id="UP001501427"/>
    </source>
</evidence>
<evidence type="ECO:0000256" key="1">
    <source>
        <dbReference type="ARBA" id="ARBA00023125"/>
    </source>
</evidence>
<dbReference type="EMBL" id="BAAAHD010000023">
    <property type="protein sequence ID" value="GAA0563040.1"/>
    <property type="molecule type" value="Genomic_DNA"/>
</dbReference>
<name>A0A7W7MX99_9ACTN</name>
<evidence type="ECO:0000256" key="2">
    <source>
        <dbReference type="PROSITE-ProRule" id="PRU00335"/>
    </source>
</evidence>
<dbReference type="PROSITE" id="PS50977">
    <property type="entry name" value="HTH_TETR_2"/>
    <property type="match status" value="1"/>
</dbReference>
<dbReference type="Proteomes" id="UP001501427">
    <property type="component" value="Unassembled WGS sequence"/>
</dbReference>
<dbReference type="PANTHER" id="PTHR30055">
    <property type="entry name" value="HTH-TYPE TRANSCRIPTIONAL REGULATOR RUTR"/>
    <property type="match status" value="1"/>
</dbReference>
<dbReference type="InterPro" id="IPR009057">
    <property type="entry name" value="Homeodomain-like_sf"/>
</dbReference>
<gene>
    <name evidence="5" type="ORF">F4557_002003</name>
    <name evidence="4" type="ORF">GCM10009546_26590</name>
</gene>
<protein>
    <submittedName>
        <fullName evidence="4 5">AcrR family transcriptional regulator</fullName>
    </submittedName>
</protein>
<evidence type="ECO:0000313" key="5">
    <source>
        <dbReference type="EMBL" id="MBB4773585.1"/>
    </source>
</evidence>
<dbReference type="Gene3D" id="1.10.357.10">
    <property type="entry name" value="Tetracycline Repressor, domain 2"/>
    <property type="match status" value="1"/>
</dbReference>
<dbReference type="InterPro" id="IPR050109">
    <property type="entry name" value="HTH-type_TetR-like_transc_reg"/>
</dbReference>
<sequence>MPKIQAPTVAEHRAAQRAALLDAARSLLAEESERAPSMAEVARRAGLARSSVYAYFKSRDDLLDALIVDTFPRWSAYVRARMGRAKGPGDRILAYVYANLRLVARGDHALVRALAAFGRTDTLAESSGLLHRELQGPLRVALTEHGASDPDRTAELVQSLVYTLSRMIEEGLSERAARRLARELLTPYIRSAPPQPEQ</sequence>
<evidence type="ECO:0000313" key="6">
    <source>
        <dbReference type="Proteomes" id="UP000549343"/>
    </source>
</evidence>
<proteinExistence type="predicted"/>
<dbReference type="Gene3D" id="1.10.10.60">
    <property type="entry name" value="Homeodomain-like"/>
    <property type="match status" value="1"/>
</dbReference>
<reference evidence="5 6" key="2">
    <citation type="submission" date="2020-08" db="EMBL/GenBank/DDBJ databases">
        <title>Sequencing the genomes of 1000 actinobacteria strains.</title>
        <authorList>
            <person name="Klenk H.-P."/>
        </authorList>
    </citation>
    <scope>NUCLEOTIDE SEQUENCE [LARGE SCALE GENOMIC DNA]</scope>
    <source>
        <strain evidence="5 6">DSM 44772</strain>
    </source>
</reference>
<dbReference type="PRINTS" id="PR00455">
    <property type="entry name" value="HTHTETR"/>
</dbReference>
<keyword evidence="7" id="KW-1185">Reference proteome</keyword>
<reference evidence="4" key="3">
    <citation type="submission" date="2023-12" db="EMBL/GenBank/DDBJ databases">
        <authorList>
            <person name="Sun Q."/>
            <person name="Inoue M."/>
        </authorList>
    </citation>
    <scope>NUCLEOTIDE SEQUENCE</scope>
    <source>
        <strain evidence="4">JCM 10667</strain>
    </source>
</reference>
<dbReference type="Pfam" id="PF00440">
    <property type="entry name" value="TetR_N"/>
    <property type="match status" value="1"/>
</dbReference>
<comment type="caution">
    <text evidence="5">The sequence shown here is derived from an EMBL/GenBank/DDBJ whole genome shotgun (WGS) entry which is preliminary data.</text>
</comment>
<evidence type="ECO:0000259" key="3">
    <source>
        <dbReference type="PROSITE" id="PS50977"/>
    </source>
</evidence>
<evidence type="ECO:0000313" key="4">
    <source>
        <dbReference type="EMBL" id="GAA0563040.1"/>
    </source>
</evidence>
<feature type="DNA-binding region" description="H-T-H motif" evidence="2">
    <location>
        <begin position="37"/>
        <end position="56"/>
    </location>
</feature>